<proteinExistence type="predicted"/>
<dbReference type="SUPFAM" id="SSF49899">
    <property type="entry name" value="Concanavalin A-like lectins/glucanases"/>
    <property type="match status" value="1"/>
</dbReference>
<dbReference type="Gene3D" id="2.60.120.920">
    <property type="match status" value="1"/>
</dbReference>
<reference evidence="2 3" key="1">
    <citation type="journal article" date="2013" name="Genome Biol.">
        <title>Genome of Acanthamoeba castellanii highlights extensive lateral gene transfer and early evolution of tyrosine kinase signaling.</title>
        <authorList>
            <person name="Clarke M."/>
            <person name="Lohan A.J."/>
            <person name="Liu B."/>
            <person name="Lagkouvardos I."/>
            <person name="Roy S."/>
            <person name="Zafar N."/>
            <person name="Bertelli C."/>
            <person name="Schilde C."/>
            <person name="Kianianmomeni A."/>
            <person name="Burglin T.R."/>
            <person name="Frech C."/>
            <person name="Turcotte B."/>
            <person name="Kopec K.O."/>
            <person name="Synnott J.M."/>
            <person name="Choo C."/>
            <person name="Paponov I."/>
            <person name="Finkler A."/>
            <person name="Soon Heng Tan C."/>
            <person name="Hutchins A.P."/>
            <person name="Weinmeier T."/>
            <person name="Rattei T."/>
            <person name="Chu J.S."/>
            <person name="Gimenez G."/>
            <person name="Irimia M."/>
            <person name="Rigden D.J."/>
            <person name="Fitzpatrick D.A."/>
            <person name="Lorenzo-Morales J."/>
            <person name="Bateman A."/>
            <person name="Chiu C.H."/>
            <person name="Tang P."/>
            <person name="Hegemann P."/>
            <person name="Fromm H."/>
            <person name="Raoult D."/>
            <person name="Greub G."/>
            <person name="Miranda-Saavedra D."/>
            <person name="Chen N."/>
            <person name="Nash P."/>
            <person name="Ginger M.L."/>
            <person name="Horn M."/>
            <person name="Schaap P."/>
            <person name="Caler L."/>
            <person name="Loftus B."/>
        </authorList>
    </citation>
    <scope>NUCLEOTIDE SEQUENCE [LARGE SCALE GENOMIC DNA]</scope>
    <source>
        <strain evidence="2 3">Neff</strain>
    </source>
</reference>
<keyword evidence="3" id="KW-1185">Reference proteome</keyword>
<evidence type="ECO:0000313" key="3">
    <source>
        <dbReference type="Proteomes" id="UP000011083"/>
    </source>
</evidence>
<dbReference type="VEuPathDB" id="AmoebaDB:ACA1_056540"/>
<evidence type="ECO:0000313" key="2">
    <source>
        <dbReference type="EMBL" id="ELR24412.1"/>
    </source>
</evidence>
<feature type="domain" description="B30.2/SPRY" evidence="1">
    <location>
        <begin position="1"/>
        <end position="143"/>
    </location>
</feature>
<dbReference type="RefSeq" id="XP_004354557.1">
    <property type="nucleotide sequence ID" value="XM_004354505.1"/>
</dbReference>
<gene>
    <name evidence="2" type="ORF">ACA1_056540</name>
</gene>
<dbReference type="KEGG" id="acan:ACA1_056540"/>
<dbReference type="InterPro" id="IPR001870">
    <property type="entry name" value="B30.2/SPRY"/>
</dbReference>
<dbReference type="InterPro" id="IPR043136">
    <property type="entry name" value="B30.2/SPRY_sf"/>
</dbReference>
<evidence type="ECO:0000259" key="1">
    <source>
        <dbReference type="PROSITE" id="PS50188"/>
    </source>
</evidence>
<dbReference type="Proteomes" id="UP000011083">
    <property type="component" value="Unassembled WGS sequence"/>
</dbReference>
<sequence>METEFLSTVLFRGVDYFEVTVVCNQPGSVSPYAVGVSQAFSSCSLFVALSSPSHPFFLHNKFPSTTFWSRNHREVTEGEVIGCGVDWDSDQVFFVRNPTRDEPHTTDVFLCECKLDRKDIYPAVGGGGGGCDVPTINFGESKPFLFDVKTFIEKKRAGLLATLPHLRGTGQWPSPSNTS</sequence>
<dbReference type="EMBL" id="KB007823">
    <property type="protein sequence ID" value="ELR24412.1"/>
    <property type="molecule type" value="Genomic_DNA"/>
</dbReference>
<organism evidence="2 3">
    <name type="scientific">Acanthamoeba castellanii (strain ATCC 30010 / Neff)</name>
    <dbReference type="NCBI Taxonomy" id="1257118"/>
    <lineage>
        <taxon>Eukaryota</taxon>
        <taxon>Amoebozoa</taxon>
        <taxon>Discosea</taxon>
        <taxon>Longamoebia</taxon>
        <taxon>Centramoebida</taxon>
        <taxon>Acanthamoebidae</taxon>
        <taxon>Acanthamoeba</taxon>
    </lineage>
</organism>
<name>L8HGP5_ACACF</name>
<dbReference type="AlphaFoldDB" id="L8HGP5"/>
<protein>
    <recommendedName>
        <fullName evidence="1">B30.2/SPRY domain-containing protein</fullName>
    </recommendedName>
</protein>
<accession>L8HGP5</accession>
<dbReference type="OrthoDB" id="28296at2759"/>
<dbReference type="GeneID" id="14925435"/>
<dbReference type="PROSITE" id="PS50188">
    <property type="entry name" value="B302_SPRY"/>
    <property type="match status" value="1"/>
</dbReference>
<dbReference type="InterPro" id="IPR013320">
    <property type="entry name" value="ConA-like_dom_sf"/>
</dbReference>